<accession>A0A0A0EHB2</accession>
<proteinExistence type="predicted"/>
<dbReference type="InterPro" id="IPR038610">
    <property type="entry name" value="FliK-like_C_sf"/>
</dbReference>
<dbReference type="AlphaFoldDB" id="A0A0A0EHB2"/>
<evidence type="ECO:0000313" key="4">
    <source>
        <dbReference type="Proteomes" id="UP000030004"/>
    </source>
</evidence>
<comment type="caution">
    <text evidence="3">The sequence shown here is derived from an EMBL/GenBank/DDBJ whole genome shotgun (WGS) entry which is preliminary data.</text>
</comment>
<dbReference type="Proteomes" id="UP000030004">
    <property type="component" value="Unassembled WGS sequence"/>
</dbReference>
<keyword evidence="4" id="KW-1185">Reference proteome</keyword>
<evidence type="ECO:0000259" key="2">
    <source>
        <dbReference type="Pfam" id="PF02120"/>
    </source>
</evidence>
<evidence type="ECO:0000313" key="3">
    <source>
        <dbReference type="EMBL" id="KGM49774.1"/>
    </source>
</evidence>
<gene>
    <name evidence="3" type="ORF">ATO9_07115</name>
</gene>
<dbReference type="Gene3D" id="3.30.750.140">
    <property type="match status" value="1"/>
</dbReference>
<feature type="domain" description="Flagellar hook-length control protein-like C-terminal" evidence="2">
    <location>
        <begin position="51"/>
        <end position="120"/>
    </location>
</feature>
<dbReference type="eggNOG" id="COG3144">
    <property type="taxonomic scope" value="Bacteria"/>
</dbReference>
<protein>
    <recommendedName>
        <fullName evidence="2">Flagellar hook-length control protein-like C-terminal domain-containing protein</fullName>
    </recommendedName>
</protein>
<name>A0A0A0EHB2_9RHOB</name>
<feature type="region of interest" description="Disordered" evidence="1">
    <location>
        <begin position="115"/>
        <end position="142"/>
    </location>
</feature>
<reference evidence="3 4" key="1">
    <citation type="journal article" date="2015" name="Antonie Van Leeuwenhoek">
        <title>Pseudooceanicola atlanticus gen. nov. sp. nov., isolated from surface seawater of the Atlantic Ocean and reclassification of Oceanicola batsensis, Oceanicola marinus, Oceanicola nitratireducens, Oceanicola nanhaiensis, Oceanicola antarcticus and Oceanicola flagellatus, as Pseudooceanicola batsensis comb. nov., Pseudooceanicola marinus comb. nov., Pseudooceanicola nitratireducens comb. nov., Pseudooceanicola nanhaiensis comb. nov., Pseudooceanicola antarcticus comb. nov., and Pseudooceanicola flagellatus comb. nov.</title>
        <authorList>
            <person name="Lai Q."/>
            <person name="Li G."/>
            <person name="Liu X."/>
            <person name="Du Y."/>
            <person name="Sun F."/>
            <person name="Shao Z."/>
        </authorList>
    </citation>
    <scope>NUCLEOTIDE SEQUENCE [LARGE SCALE GENOMIC DNA]</scope>
    <source>
        <strain evidence="3 4">22II-s11g</strain>
    </source>
</reference>
<dbReference type="InterPro" id="IPR021136">
    <property type="entry name" value="Flagellar_hook_control-like_C"/>
</dbReference>
<sequence>MLDEGDIIGAGGAIPQADVSTGSHRHQMAPLAQARTVNTVIDRLKPVKDGAMEVELHPAELGRVRLHVQTTDNVVSLVISADRPEIQDLFRRHVSALTEFYEDMGYDRVDVAFAGGQGPGSGQSDKDGAGTSGGATGMEISSRDVAEDDVEAYVAGMVQDSGVDLRL</sequence>
<dbReference type="Pfam" id="PF02120">
    <property type="entry name" value="Flg_hook"/>
    <property type="match status" value="1"/>
</dbReference>
<dbReference type="STRING" id="1461694.ATO9_07115"/>
<dbReference type="EMBL" id="AQQX01000002">
    <property type="protein sequence ID" value="KGM49774.1"/>
    <property type="molecule type" value="Genomic_DNA"/>
</dbReference>
<organism evidence="3 4">
    <name type="scientific">Pseudooceanicola atlanticus</name>
    <dbReference type="NCBI Taxonomy" id="1461694"/>
    <lineage>
        <taxon>Bacteria</taxon>
        <taxon>Pseudomonadati</taxon>
        <taxon>Pseudomonadota</taxon>
        <taxon>Alphaproteobacteria</taxon>
        <taxon>Rhodobacterales</taxon>
        <taxon>Paracoccaceae</taxon>
        <taxon>Pseudooceanicola</taxon>
    </lineage>
</organism>
<evidence type="ECO:0000256" key="1">
    <source>
        <dbReference type="SAM" id="MobiDB-lite"/>
    </source>
</evidence>